<dbReference type="PANTHER" id="PTHR43384">
    <property type="entry name" value="SEPTUM SITE-DETERMINING PROTEIN MIND HOMOLOG, CHLOROPLASTIC-RELATED"/>
    <property type="match status" value="1"/>
</dbReference>
<name>A0ABT7C433_9MICO</name>
<accession>A0ABT7C433</accession>
<reference evidence="2" key="2">
    <citation type="journal article" date="2022" name="Sci. Rep.">
        <title>In silico prediction of the enzymes involved in the degradation of the herbicide molinate by Gulosibacter molinativorax ON4T.</title>
        <authorList>
            <person name="Lopes A.R."/>
            <person name="Bunin E."/>
            <person name="Viana A.T."/>
            <person name="Froufe H."/>
            <person name="Munoz-Merida A."/>
            <person name="Pinho D."/>
            <person name="Figueiredo J."/>
            <person name="Barroso C."/>
            <person name="Vaz-Moreira I."/>
            <person name="Bellanger X."/>
            <person name="Egas C."/>
            <person name="Nunes O.C."/>
        </authorList>
    </citation>
    <scope>NUCLEOTIDE SEQUENCE</scope>
    <source>
        <strain evidence="2">ON4</strain>
    </source>
</reference>
<dbReference type="PANTHER" id="PTHR43384:SF14">
    <property type="entry name" value="ESX-1 SECRETION-ASSOCIATED PROTEIN ESPI"/>
    <property type="match status" value="1"/>
</dbReference>
<protein>
    <recommendedName>
        <fullName evidence="4">Chromosome partitioning protein</fullName>
    </recommendedName>
</protein>
<evidence type="ECO:0000313" key="3">
    <source>
        <dbReference type="Proteomes" id="UP001170379"/>
    </source>
</evidence>
<dbReference type="EMBL" id="PXVD01000002">
    <property type="protein sequence ID" value="MDJ1369992.1"/>
    <property type="molecule type" value="Genomic_DNA"/>
</dbReference>
<evidence type="ECO:0000256" key="1">
    <source>
        <dbReference type="SAM" id="MobiDB-lite"/>
    </source>
</evidence>
<feature type="compositionally biased region" description="Acidic residues" evidence="1">
    <location>
        <begin position="178"/>
        <end position="187"/>
    </location>
</feature>
<feature type="compositionally biased region" description="Acidic residues" evidence="1">
    <location>
        <begin position="159"/>
        <end position="171"/>
    </location>
</feature>
<sequence>MAQEMSQTGRSLVALVRADGHGELRDGDRVIRMNAGNSDELRGQLMERAIAIAVDEGREIDLKTIDVDGIYSLVCYPNGNLEQVGDVQPLGPGDIELTPEADSNAADGGYAQLFGSGGNDGERDADSVHETIQLPREGMLAKQLEVEEREQAAAAAAAADDDDEDLEEEFHDEGLDHDFDDVDEDPQQVDSATANGTQDAQDEGGASVAQPDAGVASRAPEPKVTETPTSGEDFVAAAMRDPYEVEPGEPEAEDDWRPAFTRGDARRSEPLTKNDDEDLLAASEKQRGRKIAPQPAASTSNVPTLDDFLSSKQSSQNQLAESGWRARVRRASGGLIKLGPGKQERTIREEMDQIQKSFDGTRTIVVVNPKGGAHKTTATLMIAAAFGTMRGGYTLAWDNNETRGTLGWRSRAGVTNNTAVDLLRELPHFEISGGATISDIDRYVRNQGNAKFDVLASDDDAASAAIIDDDAFSRLHRVLSRFYRIMVIDTGNNMRASNWEAALNIADQLVIVSTAREDTAASAAWLADGLRERGYGQLLADAVTILSSPSAKEDPELTEKLHSHFTQLTRAVVSVPYDQEFVGGGELNIPNLQPATRDAWRHAAAVIAQGL</sequence>
<keyword evidence="3" id="KW-1185">Reference proteome</keyword>
<proteinExistence type="predicted"/>
<dbReference type="Gene3D" id="3.40.50.300">
    <property type="entry name" value="P-loop containing nucleotide triphosphate hydrolases"/>
    <property type="match status" value="1"/>
</dbReference>
<dbReference type="InterPro" id="IPR027417">
    <property type="entry name" value="P-loop_NTPase"/>
</dbReference>
<dbReference type="InterPro" id="IPR050625">
    <property type="entry name" value="ParA/MinD_ATPase"/>
</dbReference>
<evidence type="ECO:0000313" key="2">
    <source>
        <dbReference type="EMBL" id="MDJ1369992.1"/>
    </source>
</evidence>
<dbReference type="Proteomes" id="UP001170379">
    <property type="component" value="Unassembled WGS sequence"/>
</dbReference>
<feature type="compositionally biased region" description="Polar residues" evidence="1">
    <location>
        <begin position="188"/>
        <end position="199"/>
    </location>
</feature>
<reference evidence="2" key="1">
    <citation type="submission" date="2018-03" db="EMBL/GenBank/DDBJ databases">
        <authorList>
            <person name="Nunes O.C."/>
            <person name="Lopes A.R."/>
            <person name="Froufe H."/>
            <person name="Munoz-Merida A."/>
            <person name="Barroso C."/>
            <person name="Egas C."/>
        </authorList>
    </citation>
    <scope>NUCLEOTIDE SEQUENCE</scope>
    <source>
        <strain evidence="2">ON4</strain>
    </source>
</reference>
<evidence type="ECO:0008006" key="4">
    <source>
        <dbReference type="Google" id="ProtNLM"/>
    </source>
</evidence>
<gene>
    <name evidence="2" type="ORF">C7K25_01170</name>
</gene>
<feature type="compositionally biased region" description="Basic and acidic residues" evidence="1">
    <location>
        <begin position="263"/>
        <end position="274"/>
    </location>
</feature>
<dbReference type="SUPFAM" id="SSF52540">
    <property type="entry name" value="P-loop containing nucleoside triphosphate hydrolases"/>
    <property type="match status" value="1"/>
</dbReference>
<organism evidence="2 3">
    <name type="scientific">Gulosibacter molinativorax</name>
    <dbReference type="NCBI Taxonomy" id="256821"/>
    <lineage>
        <taxon>Bacteria</taxon>
        <taxon>Bacillati</taxon>
        <taxon>Actinomycetota</taxon>
        <taxon>Actinomycetes</taxon>
        <taxon>Micrococcales</taxon>
        <taxon>Microbacteriaceae</taxon>
        <taxon>Gulosibacter</taxon>
    </lineage>
</organism>
<comment type="caution">
    <text evidence="2">The sequence shown here is derived from an EMBL/GenBank/DDBJ whole genome shotgun (WGS) entry which is preliminary data.</text>
</comment>
<feature type="region of interest" description="Disordered" evidence="1">
    <location>
        <begin position="148"/>
        <end position="324"/>
    </location>
</feature>
<feature type="compositionally biased region" description="Polar residues" evidence="1">
    <location>
        <begin position="310"/>
        <end position="320"/>
    </location>
</feature>
<dbReference type="RefSeq" id="WP_051266036.1">
    <property type="nucleotide sequence ID" value="NZ_CP028426.1"/>
</dbReference>
<feature type="compositionally biased region" description="Acidic residues" evidence="1">
    <location>
        <begin position="244"/>
        <end position="254"/>
    </location>
</feature>